<sequence length="149" mass="16288">MIRYALICGDCEHEFEAWFASSAAFDAQAKKHLVICPECAGAQVTKQIMAPSVKSPKKRAAQSEAEKLAAEFAAKARDHVEKNFDYVGDSFADEARAMYYGETEDRPIWGATTPEESAALLEEGVPAAPLPRAFTPKPPKQARTKGKLN</sequence>
<evidence type="ECO:0000313" key="3">
    <source>
        <dbReference type="EMBL" id="KDA02442.1"/>
    </source>
</evidence>
<dbReference type="PATRIC" id="fig|1280953.3.peg.2143"/>
<dbReference type="OrthoDB" id="9799894at2"/>
<evidence type="ECO:0000313" key="4">
    <source>
        <dbReference type="Proteomes" id="UP000024942"/>
    </source>
</evidence>
<proteinExistence type="predicted"/>
<dbReference type="SMART" id="SM00834">
    <property type="entry name" value="CxxC_CXXC_SSSS"/>
    <property type="match status" value="1"/>
</dbReference>
<feature type="region of interest" description="Disordered" evidence="1">
    <location>
        <begin position="126"/>
        <end position="149"/>
    </location>
</feature>
<dbReference type="EMBL" id="ARYL01000014">
    <property type="protein sequence ID" value="KDA02442.1"/>
    <property type="molecule type" value="Genomic_DNA"/>
</dbReference>
<dbReference type="RefSeq" id="WP_035538306.1">
    <property type="nucleotide sequence ID" value="NZ_ARYL01000014.1"/>
</dbReference>
<dbReference type="Proteomes" id="UP000024942">
    <property type="component" value="Unassembled WGS sequence"/>
</dbReference>
<dbReference type="eggNOG" id="COG5319">
    <property type="taxonomic scope" value="Bacteria"/>
</dbReference>
<dbReference type="Pfam" id="PF06676">
    <property type="entry name" value="DUF1178"/>
    <property type="match status" value="1"/>
</dbReference>
<accession>A0A059G6J3</accession>
<organism evidence="3 4">
    <name type="scientific">Hyphomonas oceanitis SCH89</name>
    <dbReference type="NCBI Taxonomy" id="1280953"/>
    <lineage>
        <taxon>Bacteria</taxon>
        <taxon>Pseudomonadati</taxon>
        <taxon>Pseudomonadota</taxon>
        <taxon>Alphaproteobacteria</taxon>
        <taxon>Hyphomonadales</taxon>
        <taxon>Hyphomonadaceae</taxon>
        <taxon>Hyphomonas</taxon>
    </lineage>
</organism>
<dbReference type="AlphaFoldDB" id="A0A059G6J3"/>
<reference evidence="3 4" key="1">
    <citation type="journal article" date="2014" name="Antonie Van Leeuwenhoek">
        <title>Hyphomonas beringensis sp. nov. and Hyphomonas chukchiensis sp. nov., isolated from surface seawater of the Bering Sea and Chukchi Sea.</title>
        <authorList>
            <person name="Li C."/>
            <person name="Lai Q."/>
            <person name="Li G."/>
            <person name="Dong C."/>
            <person name="Wang J."/>
            <person name="Liao Y."/>
            <person name="Shao Z."/>
        </authorList>
    </citation>
    <scope>NUCLEOTIDE SEQUENCE [LARGE SCALE GENOMIC DNA]</scope>
    <source>
        <strain evidence="3 4">SCH89</strain>
    </source>
</reference>
<name>A0A059G6J3_9PROT</name>
<dbReference type="InterPro" id="IPR009562">
    <property type="entry name" value="DUF1178"/>
</dbReference>
<evidence type="ECO:0000256" key="1">
    <source>
        <dbReference type="SAM" id="MobiDB-lite"/>
    </source>
</evidence>
<evidence type="ECO:0000259" key="2">
    <source>
        <dbReference type="SMART" id="SM00834"/>
    </source>
</evidence>
<protein>
    <recommendedName>
        <fullName evidence="2">Putative regulatory protein FmdB zinc ribbon domain-containing protein</fullName>
    </recommendedName>
</protein>
<gene>
    <name evidence="3" type="ORF">HOC_10619</name>
</gene>
<feature type="compositionally biased region" description="Basic residues" evidence="1">
    <location>
        <begin position="140"/>
        <end position="149"/>
    </location>
</feature>
<dbReference type="STRING" id="1280953.HOC_10619"/>
<feature type="domain" description="Putative regulatory protein FmdB zinc ribbon" evidence="2">
    <location>
        <begin position="1"/>
        <end position="49"/>
    </location>
</feature>
<keyword evidence="4" id="KW-1185">Reference proteome</keyword>
<comment type="caution">
    <text evidence="3">The sequence shown here is derived from an EMBL/GenBank/DDBJ whole genome shotgun (WGS) entry which is preliminary data.</text>
</comment>
<dbReference type="PIRSF" id="PIRSF032131">
    <property type="entry name" value="UCP032131"/>
    <property type="match status" value="1"/>
</dbReference>
<dbReference type="InterPro" id="IPR013429">
    <property type="entry name" value="Regulatory_FmdB_Zinc_ribbon"/>
</dbReference>